<name>A0A512PMR3_9LACO</name>
<dbReference type="PANTHER" id="PTHR33434">
    <property type="entry name" value="DEGV DOMAIN-CONTAINING PROTEIN DR_1986-RELATED"/>
    <property type="match status" value="1"/>
</dbReference>
<reference evidence="3 4" key="1">
    <citation type="submission" date="2019-07" db="EMBL/GenBank/DDBJ databases">
        <title>Whole genome shotgun sequence of Lactobacillus rapi NBRC 109618.</title>
        <authorList>
            <person name="Hosoyama A."/>
            <person name="Uohara A."/>
            <person name="Ohji S."/>
            <person name="Ichikawa N."/>
        </authorList>
    </citation>
    <scope>NUCLEOTIDE SEQUENCE [LARGE SCALE GENOMIC DNA]</scope>
    <source>
        <strain evidence="3 4">NBRC 109618</strain>
    </source>
</reference>
<dbReference type="InterPro" id="IPR003797">
    <property type="entry name" value="DegV"/>
</dbReference>
<dbReference type="Pfam" id="PF02645">
    <property type="entry name" value="DegV"/>
    <property type="match status" value="1"/>
</dbReference>
<sequence>MPEKIALLVDSASDVPPETLAQYDNIGVAPMLISMAGKEYRDNVDITPAEFYAELGDVSKLPTTSAPTQGSIQQQLDALKERGFDHFIGITISAKLSVSFSLFNQVAKDQGGVEMAVINTKNIGIGSGLFAVYAEQLIDAGKPFAEIVKLLNDAVSESRIFFYIPSLKYLRAGGRIGRVAGLVGSLLKIKPVISCDQDGVYFPITKARTEQKAISRMVNLAAEVVKKAENVRIAVVNGADEPLMEKVGDQLHNLFPNDKIYKGSVSPVLGVHTGPGLVGIAVQVGDPF</sequence>
<evidence type="ECO:0000313" key="3">
    <source>
        <dbReference type="EMBL" id="GEP72482.1"/>
    </source>
</evidence>
<dbReference type="Proteomes" id="UP000321569">
    <property type="component" value="Unassembled WGS sequence"/>
</dbReference>
<dbReference type="PROSITE" id="PS51482">
    <property type="entry name" value="DEGV"/>
    <property type="match status" value="1"/>
</dbReference>
<comment type="function">
    <text evidence="1">May bind long-chain fatty acids, such as palmitate, and may play a role in lipid transport or fatty acid metabolism.</text>
</comment>
<evidence type="ECO:0000256" key="2">
    <source>
        <dbReference type="ARBA" id="ARBA00023121"/>
    </source>
</evidence>
<dbReference type="STRING" id="1423795.FD12_GL001249"/>
<evidence type="ECO:0000313" key="4">
    <source>
        <dbReference type="Proteomes" id="UP000321569"/>
    </source>
</evidence>
<proteinExistence type="predicted"/>
<comment type="caution">
    <text evidence="3">The sequence shown here is derived from an EMBL/GenBank/DDBJ whole genome shotgun (WGS) entry which is preliminary data.</text>
</comment>
<gene>
    <name evidence="3" type="ORF">LRA02_13500</name>
</gene>
<dbReference type="AlphaFoldDB" id="A0A512PMR3"/>
<dbReference type="OrthoDB" id="5429275at2"/>
<dbReference type="PANTHER" id="PTHR33434:SF2">
    <property type="entry name" value="FATTY ACID-BINDING PROTEIN TM_1468"/>
    <property type="match status" value="1"/>
</dbReference>
<organism evidence="3 4">
    <name type="scientific">Lentilactobacillus rapi</name>
    <dbReference type="NCBI Taxonomy" id="481723"/>
    <lineage>
        <taxon>Bacteria</taxon>
        <taxon>Bacillati</taxon>
        <taxon>Bacillota</taxon>
        <taxon>Bacilli</taxon>
        <taxon>Lactobacillales</taxon>
        <taxon>Lactobacillaceae</taxon>
        <taxon>Lentilactobacillus</taxon>
    </lineage>
</organism>
<dbReference type="InterPro" id="IPR043168">
    <property type="entry name" value="DegV_C"/>
</dbReference>
<dbReference type="GO" id="GO:0008289">
    <property type="term" value="F:lipid binding"/>
    <property type="evidence" value="ECO:0007669"/>
    <property type="project" value="UniProtKB-KW"/>
</dbReference>
<dbReference type="InterPro" id="IPR050270">
    <property type="entry name" value="DegV_domain_contain"/>
</dbReference>
<accession>A0A512PMR3</accession>
<dbReference type="SUPFAM" id="SSF82549">
    <property type="entry name" value="DAK1/DegV-like"/>
    <property type="match status" value="1"/>
</dbReference>
<dbReference type="EMBL" id="BKAM01000019">
    <property type="protein sequence ID" value="GEP72482.1"/>
    <property type="molecule type" value="Genomic_DNA"/>
</dbReference>
<evidence type="ECO:0008006" key="5">
    <source>
        <dbReference type="Google" id="ProtNLM"/>
    </source>
</evidence>
<protein>
    <recommendedName>
        <fullName evidence="5">DegV family protein</fullName>
    </recommendedName>
</protein>
<dbReference type="NCBIfam" id="TIGR00762">
    <property type="entry name" value="DegV"/>
    <property type="match status" value="1"/>
</dbReference>
<evidence type="ECO:0000256" key="1">
    <source>
        <dbReference type="ARBA" id="ARBA00003238"/>
    </source>
</evidence>
<keyword evidence="2" id="KW-0446">Lipid-binding</keyword>
<dbReference type="RefSeq" id="WP_056983397.1">
    <property type="nucleotide sequence ID" value="NZ_BKAM01000019.1"/>
</dbReference>
<dbReference type="Gene3D" id="3.40.50.10170">
    <property type="match status" value="1"/>
</dbReference>
<dbReference type="Gene3D" id="3.30.1180.10">
    <property type="match status" value="1"/>
</dbReference>